<keyword evidence="1" id="KW-0812">Transmembrane</keyword>
<name>A0A7W9YWH3_9HYPH</name>
<protein>
    <submittedName>
        <fullName evidence="2">Glycopeptide antibiotics resistance protein</fullName>
    </submittedName>
</protein>
<organism evidence="2 3">
    <name type="scientific">Pseudorhizobium flavum</name>
    <dbReference type="NCBI Taxonomy" id="1335061"/>
    <lineage>
        <taxon>Bacteria</taxon>
        <taxon>Pseudomonadati</taxon>
        <taxon>Pseudomonadota</taxon>
        <taxon>Alphaproteobacteria</taxon>
        <taxon>Hyphomicrobiales</taxon>
        <taxon>Rhizobiaceae</taxon>
        <taxon>Rhizobium/Agrobacterium group</taxon>
        <taxon>Pseudorhizobium</taxon>
    </lineage>
</organism>
<evidence type="ECO:0000313" key="3">
    <source>
        <dbReference type="Proteomes" id="UP000535501"/>
    </source>
</evidence>
<evidence type="ECO:0000256" key="1">
    <source>
        <dbReference type="SAM" id="Phobius"/>
    </source>
</evidence>
<dbReference type="AlphaFoldDB" id="A0A7W9YWH3"/>
<gene>
    <name evidence="2" type="ORF">HNQ75_001572</name>
</gene>
<accession>A0A7W9YWH3</accession>
<dbReference type="EMBL" id="JACHEJ010000003">
    <property type="protein sequence ID" value="MBB6179604.1"/>
    <property type="molecule type" value="Genomic_DNA"/>
</dbReference>
<dbReference type="Proteomes" id="UP000535501">
    <property type="component" value="Unassembled WGS sequence"/>
</dbReference>
<dbReference type="RefSeq" id="WP_077547937.1">
    <property type="nucleotide sequence ID" value="NZ_JACHEJ010000003.1"/>
</dbReference>
<feature type="transmembrane region" description="Helical" evidence="1">
    <location>
        <begin position="59"/>
        <end position="78"/>
    </location>
</feature>
<reference evidence="2 3" key="1">
    <citation type="submission" date="2020-08" db="EMBL/GenBank/DDBJ databases">
        <title>Genomic Encyclopedia of Type Strains, Phase IV (KMG-IV): sequencing the most valuable type-strain genomes for metagenomic binning, comparative biology and taxonomic classification.</title>
        <authorList>
            <person name="Goeker M."/>
        </authorList>
    </citation>
    <scope>NUCLEOTIDE SEQUENCE [LARGE SCALE GENOMIC DNA]</scope>
    <source>
        <strain evidence="2 3">DSM 102134</strain>
    </source>
</reference>
<keyword evidence="3" id="KW-1185">Reference proteome</keyword>
<comment type="caution">
    <text evidence="2">The sequence shown here is derived from an EMBL/GenBank/DDBJ whole genome shotgun (WGS) entry which is preliminary data.</text>
</comment>
<evidence type="ECO:0000313" key="2">
    <source>
        <dbReference type="EMBL" id="MBB6179604.1"/>
    </source>
</evidence>
<proteinExistence type="predicted"/>
<keyword evidence="1" id="KW-1133">Transmembrane helix</keyword>
<keyword evidence="1" id="KW-0472">Membrane</keyword>
<feature type="transmembrane region" description="Helical" evidence="1">
    <location>
        <begin position="37"/>
        <end position="54"/>
    </location>
</feature>
<sequence length="114" mass="12455">MTDRILKIAAWGLLAAIVVVTIVPLELRPTDVATADIDRAFAFMIVTAVFTLAFPRKIWLCVLLLMAAVWFIESLQFLSVSRHPDASDAAWKTLGVAAGAAAGWLVNCLRMKRA</sequence>
<feature type="transmembrane region" description="Helical" evidence="1">
    <location>
        <begin position="90"/>
        <end position="109"/>
    </location>
</feature>
<feature type="transmembrane region" description="Helical" evidence="1">
    <location>
        <begin position="5"/>
        <end position="25"/>
    </location>
</feature>